<dbReference type="SMART" id="SM00634">
    <property type="entry name" value="BID_1"/>
    <property type="match status" value="3"/>
</dbReference>
<evidence type="ECO:0000256" key="1">
    <source>
        <dbReference type="ARBA" id="ARBA00010116"/>
    </source>
</evidence>
<accession>A0A1I2FWS7</accession>
<protein>
    <submittedName>
        <fullName evidence="5">Ig-like domain (Group 1)</fullName>
    </submittedName>
</protein>
<comment type="similarity">
    <text evidence="1">Belongs to the intimin/invasin family.</text>
</comment>
<evidence type="ECO:0000256" key="3">
    <source>
        <dbReference type="SAM" id="SignalP"/>
    </source>
</evidence>
<evidence type="ECO:0000256" key="2">
    <source>
        <dbReference type="SAM" id="MobiDB-lite"/>
    </source>
</evidence>
<sequence length="671" mass="65353">MKKLMTGAWSLLLVIALAACGGGGGNPGTTGNAGGGSGGSGGTGGSPSTPTTPAPALSISVKLVNASGQTVTSITAGGAFQVSANVTDQNGAVVSNRAVTFAVNNAAVAVLPQTTALTDASGNASVPINAASFVAAGAATVTASAQLTSSSGTAVTGQGSTDFAVAAAGLTLSPLSIGNSSLDAGGNTSIAVTALVNNAPLTGTPVNVAFSASCGRINGGSASGGGVSATTNGSGVASVNYTSVNADGSLCSGNIAISASSTGATTRTASINVAAPVANAIAFVSAAPSQVFIAGSGGTEQAVVTFKVFAASSTPLPGVNVVFSIQQNPGGVGLNASGSTASVTGTTDQSGLVSISVFSGTIPGPVKVRASLASTPTVFAETQNLTVASGPPSQRFMSLSVSSSNIEGWELDGTPTTLTVRIADRQGNAVADGTVVNFTTEGGQVANSCATTTVNKISSCSVNFTSQNPRPADGRVSVIAYLDGTKDYDDLNGNNIYDPGIDNLKQLGDAYRDDNENNAFDPGEFFVSYGGTLPCAGSGGLFPSRADTCSSGLKATVRQAAVLLFASSKPFLSNVSSGPSSISFMLGSQDNTLLPMPVGTVITAVPVADGCSVGDIGGSPVVNVIPTPGSPNQDLKTAVAIGLKGCASGQVVNVKIAAPGGLVTSIPVRLN</sequence>
<organism evidence="5 6">
    <name type="scientific">Paracidovorax wautersii</name>
    <dbReference type="NCBI Taxonomy" id="1177982"/>
    <lineage>
        <taxon>Bacteria</taxon>
        <taxon>Pseudomonadati</taxon>
        <taxon>Pseudomonadota</taxon>
        <taxon>Betaproteobacteria</taxon>
        <taxon>Burkholderiales</taxon>
        <taxon>Comamonadaceae</taxon>
        <taxon>Paracidovorax</taxon>
    </lineage>
</organism>
<dbReference type="Proteomes" id="UP000199119">
    <property type="component" value="Unassembled WGS sequence"/>
</dbReference>
<proteinExistence type="inferred from homology"/>
<dbReference type="Gene3D" id="2.60.40.10">
    <property type="entry name" value="Immunoglobulins"/>
    <property type="match status" value="4"/>
</dbReference>
<feature type="domain" description="Big-1" evidence="4">
    <location>
        <begin position="60"/>
        <end position="158"/>
    </location>
</feature>
<dbReference type="InterPro" id="IPR013783">
    <property type="entry name" value="Ig-like_fold"/>
</dbReference>
<keyword evidence="6" id="KW-1185">Reference proteome</keyword>
<dbReference type="SUPFAM" id="SSF49373">
    <property type="entry name" value="Invasin/intimin cell-adhesion fragments"/>
    <property type="match status" value="2"/>
</dbReference>
<dbReference type="OrthoDB" id="5522233at2"/>
<dbReference type="InterPro" id="IPR003344">
    <property type="entry name" value="Big_1_dom"/>
</dbReference>
<dbReference type="STRING" id="1177982.SAMN04489711_112100"/>
<dbReference type="EMBL" id="FONX01000012">
    <property type="protein sequence ID" value="SFF09815.1"/>
    <property type="molecule type" value="Genomic_DNA"/>
</dbReference>
<dbReference type="InterPro" id="IPR008964">
    <property type="entry name" value="Invasin/intimin_cell_adhesion"/>
</dbReference>
<dbReference type="PROSITE" id="PS51127">
    <property type="entry name" value="BIG1"/>
    <property type="match status" value="1"/>
</dbReference>
<gene>
    <name evidence="5" type="ORF">SAMN04489711_112100</name>
</gene>
<dbReference type="RefSeq" id="WP_139222861.1">
    <property type="nucleotide sequence ID" value="NZ_FONX01000012.1"/>
</dbReference>
<dbReference type="PROSITE" id="PS51257">
    <property type="entry name" value="PROKAR_LIPOPROTEIN"/>
    <property type="match status" value="1"/>
</dbReference>
<feature type="compositionally biased region" description="Gly residues" evidence="2">
    <location>
        <begin position="30"/>
        <end position="45"/>
    </location>
</feature>
<evidence type="ECO:0000313" key="6">
    <source>
        <dbReference type="Proteomes" id="UP000199119"/>
    </source>
</evidence>
<evidence type="ECO:0000259" key="4">
    <source>
        <dbReference type="PROSITE" id="PS51127"/>
    </source>
</evidence>
<dbReference type="AlphaFoldDB" id="A0A1I2FWS7"/>
<evidence type="ECO:0000313" key="5">
    <source>
        <dbReference type="EMBL" id="SFF09815.1"/>
    </source>
</evidence>
<feature type="signal peptide" evidence="3">
    <location>
        <begin position="1"/>
        <end position="18"/>
    </location>
</feature>
<feature type="region of interest" description="Disordered" evidence="2">
    <location>
        <begin position="30"/>
        <end position="54"/>
    </location>
</feature>
<keyword evidence="3" id="KW-0732">Signal</keyword>
<reference evidence="6" key="1">
    <citation type="submission" date="2016-10" db="EMBL/GenBank/DDBJ databases">
        <authorList>
            <person name="Varghese N."/>
            <person name="Submissions S."/>
        </authorList>
    </citation>
    <scope>NUCLEOTIDE SEQUENCE [LARGE SCALE GENOMIC DNA]</scope>
    <source>
        <strain evidence="6">DSM 27981</strain>
    </source>
</reference>
<name>A0A1I2FWS7_9BURK</name>
<feature type="chain" id="PRO_5011744441" evidence="3">
    <location>
        <begin position="19"/>
        <end position="671"/>
    </location>
</feature>